<dbReference type="VEuPathDB" id="FungiDB:B1J91_M04323g"/>
<evidence type="ECO:0000256" key="8">
    <source>
        <dbReference type="ARBA" id="ARBA00023242"/>
    </source>
</evidence>
<protein>
    <submittedName>
        <fullName evidence="13">Cell wall transcription factor ACE2</fullName>
    </submittedName>
</protein>
<dbReference type="InterPro" id="IPR050329">
    <property type="entry name" value="GLI_C2H2-zinc-finger"/>
</dbReference>
<dbReference type="GO" id="GO:0060196">
    <property type="term" value="P:positive regulation of antisense RNA transcription"/>
    <property type="evidence" value="ECO:0007669"/>
    <property type="project" value="EnsemblFungi"/>
</dbReference>
<dbReference type="AlphaFoldDB" id="A0A0W0D7Y0"/>
<keyword evidence="6" id="KW-0805">Transcription regulation</keyword>
<dbReference type="GO" id="GO:0045944">
    <property type="term" value="P:positive regulation of transcription by RNA polymerase II"/>
    <property type="evidence" value="ECO:0007669"/>
    <property type="project" value="EnsemblFungi"/>
</dbReference>
<dbReference type="PROSITE" id="PS00028">
    <property type="entry name" value="ZINC_FINGER_C2H2_1"/>
    <property type="match status" value="2"/>
</dbReference>
<evidence type="ECO:0000259" key="12">
    <source>
        <dbReference type="PROSITE" id="PS50157"/>
    </source>
</evidence>
<dbReference type="SMR" id="A0A0W0D7Y0"/>
<name>A0A0W0D7Y0_CANGB</name>
<dbReference type="PANTHER" id="PTHR19818:SF144">
    <property type="entry name" value="METALLOTHIONEIN EXPRESSION ACTIVATOR-RELATED"/>
    <property type="match status" value="1"/>
</dbReference>
<keyword evidence="7" id="KW-0804">Transcription</keyword>
<organism evidence="13 14">
    <name type="scientific">Candida glabrata</name>
    <name type="common">Yeast</name>
    <name type="synonym">Torulopsis glabrata</name>
    <dbReference type="NCBI Taxonomy" id="5478"/>
    <lineage>
        <taxon>Eukaryota</taxon>
        <taxon>Fungi</taxon>
        <taxon>Dikarya</taxon>
        <taxon>Ascomycota</taxon>
        <taxon>Saccharomycotina</taxon>
        <taxon>Saccharomycetes</taxon>
        <taxon>Saccharomycetales</taxon>
        <taxon>Saccharomycetaceae</taxon>
        <taxon>Nakaseomyces</taxon>
    </lineage>
</organism>
<evidence type="ECO:0000256" key="2">
    <source>
        <dbReference type="ARBA" id="ARBA00022723"/>
    </source>
</evidence>
<dbReference type="VEuPathDB" id="FungiDB:CAGL0M04323g"/>
<dbReference type="GO" id="GO:0000082">
    <property type="term" value="P:G1/S transition of mitotic cell cycle"/>
    <property type="evidence" value="ECO:0007669"/>
    <property type="project" value="EnsemblFungi"/>
</dbReference>
<dbReference type="OMA" id="FQHTPTK"/>
<feature type="region of interest" description="Disordered" evidence="11">
    <location>
        <begin position="197"/>
        <end position="216"/>
    </location>
</feature>
<dbReference type="GO" id="GO:0008270">
    <property type="term" value="F:zinc ion binding"/>
    <property type="evidence" value="ECO:0007669"/>
    <property type="project" value="UniProtKB-KW"/>
</dbReference>
<keyword evidence="8" id="KW-0539">Nucleus</keyword>
<dbReference type="InterPro" id="IPR013087">
    <property type="entry name" value="Znf_C2H2_type"/>
</dbReference>
<dbReference type="InterPro" id="IPR036236">
    <property type="entry name" value="Znf_C2H2_sf"/>
</dbReference>
<evidence type="ECO:0000313" key="14">
    <source>
        <dbReference type="Proteomes" id="UP000054886"/>
    </source>
</evidence>
<dbReference type="Pfam" id="PF00096">
    <property type="entry name" value="zf-C2H2"/>
    <property type="match status" value="2"/>
</dbReference>
<dbReference type="PANTHER" id="PTHR19818">
    <property type="entry name" value="ZINC FINGER PROTEIN ZIC AND GLI"/>
    <property type="match status" value="1"/>
</dbReference>
<comment type="subcellular location">
    <subcellularLocation>
        <location evidence="1">Nucleus</location>
    </subcellularLocation>
</comment>
<keyword evidence="10" id="KW-0175">Coiled coil</keyword>
<dbReference type="SMART" id="SM00355">
    <property type="entry name" value="ZnF_C2H2"/>
    <property type="match status" value="3"/>
</dbReference>
<evidence type="ECO:0000256" key="7">
    <source>
        <dbReference type="ARBA" id="ARBA00023163"/>
    </source>
</evidence>
<evidence type="ECO:0000256" key="6">
    <source>
        <dbReference type="ARBA" id="ARBA00023015"/>
    </source>
</evidence>
<feature type="region of interest" description="Disordered" evidence="11">
    <location>
        <begin position="312"/>
        <end position="333"/>
    </location>
</feature>
<evidence type="ECO:0000313" key="13">
    <source>
        <dbReference type="EMBL" id="KTB07951.1"/>
    </source>
</evidence>
<feature type="compositionally biased region" description="Polar residues" evidence="11">
    <location>
        <begin position="312"/>
        <end position="327"/>
    </location>
</feature>
<evidence type="ECO:0000256" key="3">
    <source>
        <dbReference type="ARBA" id="ARBA00022737"/>
    </source>
</evidence>
<proteinExistence type="predicted"/>
<gene>
    <name evidence="13" type="ORF">AO440_004043</name>
</gene>
<dbReference type="GO" id="GO:0000978">
    <property type="term" value="F:RNA polymerase II cis-regulatory region sequence-specific DNA binding"/>
    <property type="evidence" value="ECO:0007669"/>
    <property type="project" value="TreeGrafter"/>
</dbReference>
<dbReference type="PROSITE" id="PS50157">
    <property type="entry name" value="ZINC_FINGER_C2H2_2"/>
    <property type="match status" value="3"/>
</dbReference>
<evidence type="ECO:0000256" key="4">
    <source>
        <dbReference type="ARBA" id="ARBA00022771"/>
    </source>
</evidence>
<dbReference type="GO" id="GO:0005634">
    <property type="term" value="C:nucleus"/>
    <property type="evidence" value="ECO:0007669"/>
    <property type="project" value="UniProtKB-SubCell"/>
</dbReference>
<comment type="caution">
    <text evidence="13">The sequence shown here is derived from an EMBL/GenBank/DDBJ whole genome shotgun (WGS) entry which is preliminary data.</text>
</comment>
<feature type="domain" description="C2H2-type" evidence="12">
    <location>
        <begin position="553"/>
        <end position="577"/>
    </location>
</feature>
<feature type="region of interest" description="Disordered" evidence="11">
    <location>
        <begin position="465"/>
        <end position="509"/>
    </location>
</feature>
<dbReference type="GO" id="GO:2001043">
    <property type="term" value="P:positive regulation of septum digestion after cytokinesis"/>
    <property type="evidence" value="ECO:0007669"/>
    <property type="project" value="EnsemblFungi"/>
</dbReference>
<keyword evidence="3" id="KW-0677">Repeat</keyword>
<dbReference type="GO" id="GO:0000981">
    <property type="term" value="F:DNA-binding transcription factor activity, RNA polymerase II-specific"/>
    <property type="evidence" value="ECO:0007669"/>
    <property type="project" value="EnsemblFungi"/>
</dbReference>
<dbReference type="VEuPathDB" id="FungiDB:GVI51_M04235"/>
<feature type="compositionally biased region" description="Polar residues" evidence="11">
    <location>
        <begin position="622"/>
        <end position="634"/>
    </location>
</feature>
<keyword evidence="4 9" id="KW-0863">Zinc-finger</keyword>
<reference evidence="13 14" key="1">
    <citation type="submission" date="2015-10" db="EMBL/GenBank/DDBJ databases">
        <title>Draft genomes sequences of Candida glabrata isolates 1A, 1B, 2A, 2B, 3A and 3B.</title>
        <authorList>
            <person name="Haavelsrud O.E."/>
            <person name="Gaustad P."/>
        </authorList>
    </citation>
    <scope>NUCLEOTIDE SEQUENCE [LARGE SCALE GENOMIC DNA]</scope>
    <source>
        <strain evidence="13">910700640</strain>
    </source>
</reference>
<evidence type="ECO:0000256" key="9">
    <source>
        <dbReference type="PROSITE-ProRule" id="PRU00042"/>
    </source>
</evidence>
<sequence>MNTFQADWGEIPQMPKDQVFTPQDQLTNYNDNMMDNLLDFNYNDVDALLSEELKDLDIPLAPSPRDLNMNAEQSLNWMQDIQGHRSNKPSMSHKRGMSGTAIFGFKNHNKTLSIASFSKNTDIINEAENENVKGNTDNQNGFVLSQVLLKQQEELRLALEKQKEVNRNLERQLRENRLQQEHIQRVLHDQEAVTSQLTAQNVTESPSKQRSPTKYQGDDAIIVTKNSSSGGYVFPPPPRVTLNNEAVTPPLSFSRFSNIDQMESSDPLNYLQPNADFTEAYASHKTPESSFGKEHASVLSTSEFLRPTNAARESSSKAMYSSPNSMISPHRKKDSVLSTVSTILQPQDDYQNTASPPSQMLNLEEANLENEQKNNGKMLRAPVEIMPTIPGSKNNTPMTANKSGFMPQKHTFQHTPVKAKNNVDMNERSLVRPELSGTPLNKSVQNGMHFREEDDSNILHHISEIPQGSTSHNNTTAGDDSNVSNRLQFSNTESSPSRQRKKPTTLPPGYIDRYVKELPDKNFECLFPNCGKFFRRRYNIKSHIQTHLEDKPYKCDFEGCTKAFVRNHDLARHKKTHDKHFSCPCGKKFSSEQSMMKHKNRHNCTGPARVPDSKMVSKSPRKQSSPTKLSSAIMNSPIKENYLKENTNLHIDQLRMDPKMRNALEDGGLLKPVERTEAMAFPSPLSGYSDLGSPFRDLGTIEE</sequence>
<feature type="region of interest" description="Disordered" evidence="11">
    <location>
        <begin position="599"/>
        <end position="635"/>
    </location>
</feature>
<dbReference type="FunFam" id="3.30.160.60:FF:001752">
    <property type="entry name" value="Transcriptional factor SWI5"/>
    <property type="match status" value="1"/>
</dbReference>
<dbReference type="PhylomeDB" id="A0A0W0D7Y0"/>
<dbReference type="EMBL" id="LLZZ01000106">
    <property type="protein sequence ID" value="KTB07951.1"/>
    <property type="molecule type" value="Genomic_DNA"/>
</dbReference>
<dbReference type="SUPFAM" id="SSF57667">
    <property type="entry name" value="beta-beta-alpha zinc fingers"/>
    <property type="match status" value="1"/>
</dbReference>
<keyword evidence="5" id="KW-0862">Zinc</keyword>
<evidence type="ECO:0000256" key="11">
    <source>
        <dbReference type="SAM" id="MobiDB-lite"/>
    </source>
</evidence>
<feature type="domain" description="C2H2-type" evidence="12">
    <location>
        <begin position="581"/>
        <end position="607"/>
    </location>
</feature>
<evidence type="ECO:0000256" key="5">
    <source>
        <dbReference type="ARBA" id="ARBA00022833"/>
    </source>
</evidence>
<feature type="domain" description="C2H2-type" evidence="12">
    <location>
        <begin position="523"/>
        <end position="552"/>
    </location>
</feature>
<feature type="compositionally biased region" description="Polar residues" evidence="11">
    <location>
        <begin position="466"/>
        <end position="497"/>
    </location>
</feature>
<feature type="compositionally biased region" description="Polar residues" evidence="11">
    <location>
        <begin position="197"/>
        <end position="214"/>
    </location>
</feature>
<dbReference type="Gene3D" id="3.30.160.60">
    <property type="entry name" value="Classic Zinc Finger"/>
    <property type="match status" value="2"/>
</dbReference>
<dbReference type="Proteomes" id="UP000054886">
    <property type="component" value="Unassembled WGS sequence"/>
</dbReference>
<dbReference type="GO" id="GO:0005829">
    <property type="term" value="C:cytosol"/>
    <property type="evidence" value="ECO:0007669"/>
    <property type="project" value="EnsemblFungi"/>
</dbReference>
<accession>A0A0W0D7Y0</accession>
<evidence type="ECO:0000256" key="1">
    <source>
        <dbReference type="ARBA" id="ARBA00004123"/>
    </source>
</evidence>
<keyword evidence="2" id="KW-0479">Metal-binding</keyword>
<evidence type="ECO:0000256" key="10">
    <source>
        <dbReference type="SAM" id="Coils"/>
    </source>
</evidence>
<dbReference type="GO" id="GO:0000122">
    <property type="term" value="P:negative regulation of transcription by RNA polymerase II"/>
    <property type="evidence" value="ECO:0007669"/>
    <property type="project" value="EnsemblFungi"/>
</dbReference>
<dbReference type="FunFam" id="3.30.160.60:FF:000125">
    <property type="entry name" value="Putative zinc finger protein 143"/>
    <property type="match status" value="1"/>
</dbReference>
<feature type="coiled-coil region" evidence="10">
    <location>
        <begin position="148"/>
        <end position="179"/>
    </location>
</feature>
<dbReference type="VEuPathDB" id="FungiDB:GWK60_M04235"/>